<keyword evidence="3" id="KW-1185">Reference proteome</keyword>
<evidence type="ECO:0000259" key="1">
    <source>
        <dbReference type="Pfam" id="PF07228"/>
    </source>
</evidence>
<protein>
    <submittedName>
        <fullName evidence="2">Stage II sporulation protein E domain protein</fullName>
    </submittedName>
</protein>
<dbReference type="Proteomes" id="UP000012313">
    <property type="component" value="Unassembled WGS sequence"/>
</dbReference>
<dbReference type="STRING" id="1218598.LEP1GSC060_0575"/>
<accession>N1WEL7</accession>
<dbReference type="InterPro" id="IPR036457">
    <property type="entry name" value="PPM-type-like_dom_sf"/>
</dbReference>
<dbReference type="InterPro" id="IPR001932">
    <property type="entry name" value="PPM-type_phosphatase-like_dom"/>
</dbReference>
<sequence length="64" mass="7243">MIKTLGILDKTPNRFPLIPLETEGKLIGVLPDLFFEENSVPFKTGDRLAFYTDGISEHFSEDKT</sequence>
<comment type="caution">
    <text evidence="2">The sequence shown here is derived from an EMBL/GenBank/DDBJ whole genome shotgun (WGS) entry which is preliminary data.</text>
</comment>
<reference evidence="2" key="1">
    <citation type="submission" date="2013-03" db="EMBL/GenBank/DDBJ databases">
        <authorList>
            <person name="Harkins D.M."/>
            <person name="Durkin A.S."/>
            <person name="Brinkac L.M."/>
            <person name="Haft D.H."/>
            <person name="Selengut J.D."/>
            <person name="Sanka R."/>
            <person name="DePew J."/>
            <person name="Purushe J."/>
            <person name="Hartskeerl R.A."/>
            <person name="Ahmed A."/>
            <person name="van der Linden H."/>
            <person name="Goris M.G.A."/>
            <person name="Vinetz J.M."/>
            <person name="Sutton G.G."/>
            <person name="Nierman W.C."/>
            <person name="Fouts D.E."/>
        </authorList>
    </citation>
    <scope>NUCLEOTIDE SEQUENCE [LARGE SCALE GENOMIC DNA]</scope>
    <source>
        <strain evidence="2">ICFT</strain>
    </source>
</reference>
<dbReference type="EMBL" id="AOHC02000019">
    <property type="protein sequence ID" value="EMY78691.1"/>
    <property type="molecule type" value="Genomic_DNA"/>
</dbReference>
<proteinExistence type="predicted"/>
<evidence type="ECO:0000313" key="2">
    <source>
        <dbReference type="EMBL" id="EMY78691.1"/>
    </source>
</evidence>
<evidence type="ECO:0000313" key="3">
    <source>
        <dbReference type="Proteomes" id="UP000012313"/>
    </source>
</evidence>
<feature type="domain" description="PPM-type phosphatase" evidence="1">
    <location>
        <begin position="18"/>
        <end position="62"/>
    </location>
</feature>
<dbReference type="AlphaFoldDB" id="N1WEL7"/>
<name>N1WEL7_9LEPT</name>
<dbReference type="Pfam" id="PF07228">
    <property type="entry name" value="SpoIIE"/>
    <property type="match status" value="1"/>
</dbReference>
<gene>
    <name evidence="2" type="ORF">LEP1GSC060_0575</name>
</gene>
<dbReference type="Gene3D" id="3.60.40.10">
    <property type="entry name" value="PPM-type phosphatase domain"/>
    <property type="match status" value="1"/>
</dbReference>
<organism evidence="2 3">
    <name type="scientific">Leptospira weilii serovar Ranarum str. ICFT</name>
    <dbReference type="NCBI Taxonomy" id="1218598"/>
    <lineage>
        <taxon>Bacteria</taxon>
        <taxon>Pseudomonadati</taxon>
        <taxon>Spirochaetota</taxon>
        <taxon>Spirochaetia</taxon>
        <taxon>Leptospirales</taxon>
        <taxon>Leptospiraceae</taxon>
        <taxon>Leptospira</taxon>
    </lineage>
</organism>